<proteinExistence type="predicted"/>
<comment type="caution">
    <text evidence="1">The sequence shown here is derived from an EMBL/GenBank/DDBJ whole genome shotgun (WGS) entry which is preliminary data.</text>
</comment>
<sequence>MKPLYLDEISNPTVMKNLLSQALHEMLEIKGEYTVVPFSYPGWPTADYISKLSNEISKVMHDKGMVLAGTRFKNFNPSKTKLGLEMLDEIWLEVMQKITQEIWLGFENEPSNKIPGLQESVERGAIIPRDRIEGNEESMKLARNMIMQKAEENDYRDEFLRRFRDKYFAYMKENFDLFSEQDEEAHQEFKPKLR</sequence>
<name>A0A1G2JN64_9BACT</name>
<dbReference type="AlphaFoldDB" id="A0A1G2JN64"/>
<dbReference type="EMBL" id="MHPU01000039">
    <property type="protein sequence ID" value="OGZ87678.1"/>
    <property type="molecule type" value="Genomic_DNA"/>
</dbReference>
<accession>A0A1G2JN64</accession>
<reference evidence="1 2" key="1">
    <citation type="journal article" date="2016" name="Nat. Commun.">
        <title>Thousands of microbial genomes shed light on interconnected biogeochemical processes in an aquifer system.</title>
        <authorList>
            <person name="Anantharaman K."/>
            <person name="Brown C.T."/>
            <person name="Hug L.A."/>
            <person name="Sharon I."/>
            <person name="Castelle C.J."/>
            <person name="Probst A.J."/>
            <person name="Thomas B.C."/>
            <person name="Singh A."/>
            <person name="Wilkins M.J."/>
            <person name="Karaoz U."/>
            <person name="Brodie E.L."/>
            <person name="Williams K.H."/>
            <person name="Hubbard S.S."/>
            <person name="Banfield J.F."/>
        </authorList>
    </citation>
    <scope>NUCLEOTIDE SEQUENCE [LARGE SCALE GENOMIC DNA]</scope>
</reference>
<organism evidence="1 2">
    <name type="scientific">Candidatus Staskawiczbacteria bacterium RIFOXYD1_FULL_32_13</name>
    <dbReference type="NCBI Taxonomy" id="1802234"/>
    <lineage>
        <taxon>Bacteria</taxon>
        <taxon>Candidatus Staskawicziibacteriota</taxon>
    </lineage>
</organism>
<evidence type="ECO:0000313" key="2">
    <source>
        <dbReference type="Proteomes" id="UP000178935"/>
    </source>
</evidence>
<protein>
    <submittedName>
        <fullName evidence="1">Uncharacterized protein</fullName>
    </submittedName>
</protein>
<gene>
    <name evidence="1" type="ORF">A2561_03205</name>
</gene>
<dbReference type="Proteomes" id="UP000178935">
    <property type="component" value="Unassembled WGS sequence"/>
</dbReference>
<evidence type="ECO:0000313" key="1">
    <source>
        <dbReference type="EMBL" id="OGZ87678.1"/>
    </source>
</evidence>